<accession>A0A0S4IP28</accession>
<dbReference type="Proteomes" id="UP000051952">
    <property type="component" value="Unassembled WGS sequence"/>
</dbReference>
<sequence length="40" mass="4335">MRRLFSKVSVPGARFAATKAESAAPGQKSYFKATELIGYV</sequence>
<protein>
    <submittedName>
        <fullName evidence="1">ATP synthase alpha subunit, putative</fullName>
    </submittedName>
</protein>
<reference evidence="2" key="1">
    <citation type="submission" date="2015-09" db="EMBL/GenBank/DDBJ databases">
        <authorList>
            <consortium name="Pathogen Informatics"/>
        </authorList>
    </citation>
    <scope>NUCLEOTIDE SEQUENCE [LARGE SCALE GENOMIC DNA]</scope>
    <source>
        <strain evidence="2">Lake Konstanz</strain>
    </source>
</reference>
<dbReference type="EMBL" id="CYKH01000211">
    <property type="protein sequence ID" value="CUE91362.1"/>
    <property type="molecule type" value="Genomic_DNA"/>
</dbReference>
<evidence type="ECO:0000313" key="1">
    <source>
        <dbReference type="EMBL" id="CUE91362.1"/>
    </source>
</evidence>
<gene>
    <name evidence="1" type="ORF">BSAL_57360</name>
</gene>
<organism evidence="1 2">
    <name type="scientific">Bodo saltans</name>
    <name type="common">Flagellated protozoan</name>
    <dbReference type="NCBI Taxonomy" id="75058"/>
    <lineage>
        <taxon>Eukaryota</taxon>
        <taxon>Discoba</taxon>
        <taxon>Euglenozoa</taxon>
        <taxon>Kinetoplastea</taxon>
        <taxon>Metakinetoplastina</taxon>
        <taxon>Eubodonida</taxon>
        <taxon>Bodonidae</taxon>
        <taxon>Bodo</taxon>
    </lineage>
</organism>
<keyword evidence="2" id="KW-1185">Reference proteome</keyword>
<evidence type="ECO:0000313" key="2">
    <source>
        <dbReference type="Proteomes" id="UP000051952"/>
    </source>
</evidence>
<proteinExistence type="predicted"/>
<feature type="non-terminal residue" evidence="1">
    <location>
        <position position="40"/>
    </location>
</feature>
<name>A0A0S4IP28_BODSA</name>
<dbReference type="AlphaFoldDB" id="A0A0S4IP28"/>
<dbReference type="VEuPathDB" id="TriTrypDB:BSAL_57360"/>